<keyword evidence="1" id="KW-0732">Signal</keyword>
<dbReference type="RefSeq" id="WP_092793311.1">
    <property type="nucleotide sequence ID" value="NZ_FNXF01000007.1"/>
</dbReference>
<dbReference type="OrthoDB" id="6708408at2"/>
<proteinExistence type="predicted"/>
<evidence type="ECO:0000256" key="1">
    <source>
        <dbReference type="SAM" id="SignalP"/>
    </source>
</evidence>
<reference evidence="3" key="1">
    <citation type="submission" date="2016-10" db="EMBL/GenBank/DDBJ databases">
        <authorList>
            <person name="Varghese N."/>
            <person name="Submissions S."/>
        </authorList>
    </citation>
    <scope>NUCLEOTIDE SEQUENCE [LARGE SCALE GENOMIC DNA]</scope>
    <source>
        <strain evidence="3">DSM 17616</strain>
    </source>
</reference>
<feature type="chain" id="PRO_5011530752" evidence="1">
    <location>
        <begin position="22"/>
        <end position="252"/>
    </location>
</feature>
<dbReference type="NCBIfam" id="TIGR04219">
    <property type="entry name" value="OMP_w_GlyGly"/>
    <property type="match status" value="1"/>
</dbReference>
<keyword evidence="3" id="KW-1185">Reference proteome</keyword>
<organism evidence="2 3">
    <name type="scientific">Rheinheimera pacifica</name>
    <dbReference type="NCBI Taxonomy" id="173990"/>
    <lineage>
        <taxon>Bacteria</taxon>
        <taxon>Pseudomonadati</taxon>
        <taxon>Pseudomonadota</taxon>
        <taxon>Gammaproteobacteria</taxon>
        <taxon>Chromatiales</taxon>
        <taxon>Chromatiaceae</taxon>
        <taxon>Rheinheimera</taxon>
    </lineage>
</organism>
<dbReference type="InterPro" id="IPR026387">
    <property type="entry name" value="OMP_w_GlyGly"/>
</dbReference>
<dbReference type="EMBL" id="FNXF01000007">
    <property type="protein sequence ID" value="SEH93277.1"/>
    <property type="molecule type" value="Genomic_DNA"/>
</dbReference>
<name>A0A1H6LWX0_9GAMM</name>
<evidence type="ECO:0000313" key="2">
    <source>
        <dbReference type="EMBL" id="SEH93277.1"/>
    </source>
</evidence>
<sequence length="252" mass="27311">MKKTALILSVSGFLLTGPVQADTLLGLYVGADGWRTSADGGFANSSQIQNFNFSDKTQKSYYVALEHPLPFVPNIRLQHNQLESSGSTSLNTDFSFAGNTFAAGTELQNQTKLTNTDYVLYYEILDNDLVSLDLGINGKYINGTVAVAETDANGMAASQRASQLIPMVYASAIVGLPLTGLDVFTQGSYVSLDGNRIYDVQAGVAYAVLDNLAVNMRLKLGYRAMNLRLDDIDNLHADLDFKGIFAGIELHF</sequence>
<protein>
    <submittedName>
        <fullName evidence="2">Outer membrane protein</fullName>
    </submittedName>
</protein>
<dbReference type="STRING" id="173990.SAMN05660691_02260"/>
<dbReference type="Proteomes" id="UP000199371">
    <property type="component" value="Unassembled WGS sequence"/>
</dbReference>
<accession>A0A1H6LWX0</accession>
<gene>
    <name evidence="2" type="ORF">SAMN05660691_02260</name>
</gene>
<dbReference type="AlphaFoldDB" id="A0A1H6LWX0"/>
<evidence type="ECO:0000313" key="3">
    <source>
        <dbReference type="Proteomes" id="UP000199371"/>
    </source>
</evidence>
<feature type="signal peptide" evidence="1">
    <location>
        <begin position="1"/>
        <end position="21"/>
    </location>
</feature>